<dbReference type="GO" id="GO:0004222">
    <property type="term" value="F:metalloendopeptidase activity"/>
    <property type="evidence" value="ECO:0007669"/>
    <property type="project" value="InterPro"/>
</dbReference>
<dbReference type="InterPro" id="IPR011976">
    <property type="entry name" value="Pept_M3B_oligopep-rel"/>
</dbReference>
<evidence type="ECO:0000256" key="1">
    <source>
        <dbReference type="ARBA" id="ARBA00022670"/>
    </source>
</evidence>
<dbReference type="PANTHER" id="PTHR11804">
    <property type="entry name" value="PROTEASE M3 THIMET OLIGOPEPTIDASE-RELATED"/>
    <property type="match status" value="1"/>
</dbReference>
<evidence type="ECO:0000256" key="5">
    <source>
        <dbReference type="ARBA" id="ARBA00023049"/>
    </source>
</evidence>
<evidence type="ECO:0000313" key="8">
    <source>
        <dbReference type="EMBL" id="PYZ98294.1"/>
    </source>
</evidence>
<accession>A0A2W0H8W9</accession>
<dbReference type="GO" id="GO:0046872">
    <property type="term" value="F:metal ion binding"/>
    <property type="evidence" value="ECO:0007669"/>
    <property type="project" value="UniProtKB-UniRule"/>
</dbReference>
<sequence length="565" mass="66207">MSKYTKCYIEEIDLSDVPSFEQELTKVEQFKIQSRKDLEDWLRLYSELNDQIRECLDGHYIDFSCQSDNPQAKEAIAWDQEKIEPLIKRYEAKCDAKFLSSPYRRELDQDYYSQYLKSKETAQALFREQNIDLEVEEDRLATKYFELTGSLTADWDGEELTISQLRNHLKNPSESTRKKAMTLMMKSIMTVSDDLQSIMDDLVRLRHKKGENAGFSNFRDFTFHKYERFDYTPEDCSTLGRSVQKHVRPLKDACYEELRKDLGKDTLKIWDIEAVPEGIEPLKPYDTRDELVKKTGQILGNLDPRFSKLLEKMDKQGMLDLESRKGKAPGGFCCPLPVSGLSFIFMNEAGSQDDVVTLLHEMGHCIHNDLKRDLPLSLYRDTPSESSELASMTMELFTMDQWDVFYPDEKDLKRAKKEQFTRILDLLTFCLAVDQFQHWMYENPDHTAEERNDKFEQLSKELALGSIDWSGQEEWHRHRWLFILHIFEVPFYFIEYAIAQLGALQLYQQFKKDRNEALSNYKKALKLGRSVSLPQVYEAAGIRFDFSEATVRELALLVKQELDSL</sequence>
<dbReference type="NCBIfam" id="TIGR02289">
    <property type="entry name" value="M3_not_pepF"/>
    <property type="match status" value="1"/>
</dbReference>
<gene>
    <name evidence="8" type="ORF">CR205_06765</name>
</gene>
<comment type="cofactor">
    <cofactor evidence="6">
        <name>Zn(2+)</name>
        <dbReference type="ChEBI" id="CHEBI:29105"/>
    </cofactor>
    <text evidence="6">Binds 1 zinc ion.</text>
</comment>
<feature type="domain" description="Peptidase M3A/M3B catalytic" evidence="7">
    <location>
        <begin position="169"/>
        <end position="555"/>
    </location>
</feature>
<dbReference type="AlphaFoldDB" id="A0A2W0H8W9"/>
<dbReference type="OrthoDB" id="9762795at2"/>
<dbReference type="Proteomes" id="UP000248066">
    <property type="component" value="Unassembled WGS sequence"/>
</dbReference>
<comment type="caution">
    <text evidence="8">The sequence shown here is derived from an EMBL/GenBank/DDBJ whole genome shotgun (WGS) entry which is preliminary data.</text>
</comment>
<evidence type="ECO:0000256" key="3">
    <source>
        <dbReference type="ARBA" id="ARBA00022801"/>
    </source>
</evidence>
<evidence type="ECO:0000256" key="2">
    <source>
        <dbReference type="ARBA" id="ARBA00022723"/>
    </source>
</evidence>
<reference evidence="8 9" key="1">
    <citation type="submission" date="2017-10" db="EMBL/GenBank/DDBJ databases">
        <title>Bacillus sp. nov., a halophilic bacterium isolated from a Yangshapao Lake.</title>
        <authorList>
            <person name="Wang H."/>
        </authorList>
    </citation>
    <scope>NUCLEOTIDE SEQUENCE [LARGE SCALE GENOMIC DNA]</scope>
    <source>
        <strain evidence="8 9">YSP-3</strain>
    </source>
</reference>
<evidence type="ECO:0000259" key="7">
    <source>
        <dbReference type="Pfam" id="PF01432"/>
    </source>
</evidence>
<keyword evidence="5 6" id="KW-0482">Metalloprotease</keyword>
<dbReference type="Pfam" id="PF01432">
    <property type="entry name" value="Peptidase_M3"/>
    <property type="match status" value="1"/>
</dbReference>
<dbReference type="GO" id="GO:0006518">
    <property type="term" value="P:peptide metabolic process"/>
    <property type="evidence" value="ECO:0007669"/>
    <property type="project" value="TreeGrafter"/>
</dbReference>
<dbReference type="GO" id="GO:0006508">
    <property type="term" value="P:proteolysis"/>
    <property type="evidence" value="ECO:0007669"/>
    <property type="project" value="UniProtKB-KW"/>
</dbReference>
<evidence type="ECO:0000256" key="4">
    <source>
        <dbReference type="ARBA" id="ARBA00022833"/>
    </source>
</evidence>
<keyword evidence="2 6" id="KW-0479">Metal-binding</keyword>
<dbReference type="Gene3D" id="1.10.1370.30">
    <property type="match status" value="1"/>
</dbReference>
<comment type="similarity">
    <text evidence="6">Belongs to the peptidase M3 family.</text>
</comment>
<keyword evidence="9" id="KW-1185">Reference proteome</keyword>
<keyword evidence="3 6" id="KW-0378">Hydrolase</keyword>
<dbReference type="EMBL" id="PDOF01000001">
    <property type="protein sequence ID" value="PYZ98294.1"/>
    <property type="molecule type" value="Genomic_DNA"/>
</dbReference>
<dbReference type="CDD" id="cd09606">
    <property type="entry name" value="M3B_PepF"/>
    <property type="match status" value="1"/>
</dbReference>
<name>A0A2W0H8W9_9BACI</name>
<dbReference type="RefSeq" id="WP_110518166.1">
    <property type="nucleotide sequence ID" value="NZ_PDOF01000001.1"/>
</dbReference>
<protein>
    <submittedName>
        <fullName evidence="8">Oligoendopeptidase F</fullName>
    </submittedName>
</protein>
<evidence type="ECO:0000313" key="9">
    <source>
        <dbReference type="Proteomes" id="UP000248066"/>
    </source>
</evidence>
<keyword evidence="1 6" id="KW-0645">Protease</keyword>
<dbReference type="InterPro" id="IPR045090">
    <property type="entry name" value="Pept_M3A_M3B"/>
</dbReference>
<evidence type="ECO:0000256" key="6">
    <source>
        <dbReference type="RuleBase" id="RU003435"/>
    </source>
</evidence>
<dbReference type="PANTHER" id="PTHR11804:SF48">
    <property type="entry name" value="PUTATIVE-RELATED"/>
    <property type="match status" value="1"/>
</dbReference>
<proteinExistence type="inferred from homology"/>
<dbReference type="SUPFAM" id="SSF55486">
    <property type="entry name" value="Metalloproteases ('zincins'), catalytic domain"/>
    <property type="match status" value="1"/>
</dbReference>
<dbReference type="InterPro" id="IPR001567">
    <property type="entry name" value="Pept_M3A_M3B_dom"/>
</dbReference>
<keyword evidence="4 6" id="KW-0862">Zinc</keyword>
<organism evidence="8 9">
    <name type="scientific">Alteribacter lacisalsi</name>
    <dbReference type="NCBI Taxonomy" id="2045244"/>
    <lineage>
        <taxon>Bacteria</taxon>
        <taxon>Bacillati</taxon>
        <taxon>Bacillota</taxon>
        <taxon>Bacilli</taxon>
        <taxon>Bacillales</taxon>
        <taxon>Bacillaceae</taxon>
        <taxon>Alteribacter</taxon>
    </lineage>
</organism>